<dbReference type="CDD" id="cd18873">
    <property type="entry name" value="NUDIX_NadM_like"/>
    <property type="match status" value="1"/>
</dbReference>
<dbReference type="SUPFAM" id="SSF46785">
    <property type="entry name" value="Winged helix' DNA-binding domain"/>
    <property type="match status" value="1"/>
</dbReference>
<dbReference type="InterPro" id="IPR015797">
    <property type="entry name" value="NUDIX_hydrolase-like_dom_sf"/>
</dbReference>
<name>A0A7X2MYL0_9CLOT</name>
<comment type="similarity">
    <text evidence="2">Belongs to the Nudix hydrolase family.</text>
</comment>
<proteinExistence type="inferred from homology"/>
<keyword evidence="5" id="KW-1185">Reference proteome</keyword>
<dbReference type="InterPro" id="IPR036390">
    <property type="entry name" value="WH_DNA-bd_sf"/>
</dbReference>
<keyword evidence="1 2" id="KW-0378">Hydrolase</keyword>
<dbReference type="InterPro" id="IPR020084">
    <property type="entry name" value="NUDIX_hydrolase_CS"/>
</dbReference>
<dbReference type="PRINTS" id="PR00502">
    <property type="entry name" value="NUDIXFAMILY"/>
</dbReference>
<gene>
    <name evidence="4" type="ORF">FYJ33_08735</name>
</gene>
<evidence type="ECO:0000256" key="2">
    <source>
        <dbReference type="RuleBase" id="RU003476"/>
    </source>
</evidence>
<sequence length="300" mass="35324">MNLKEINEVTEEEFLKNYKPYDYERPSLTVDMILFTLDDEEEKDLKKVPEKVLKVLLIKRKNHPFKNCWAIPGGFVDINENIEDAVYRELKEETNIDNVYLEQLYTWGDVNRDPRMRVVSTSYMALVNKENINVKAGDDAADAAWFTIKKKIIKTEDTKIISQIILENVAEDIKIVYEITENIEIKGYNKNSKFEIKLIEGDRGLAFDHVKILNYSLERMRNKVQYTTIAFSLLPKEFTLMELQQVYELLLGRTLVKQNFRRWISPMVSKTDKVKSNRAYRPSSLYILNKSYIINEIKNI</sequence>
<dbReference type="InterPro" id="IPR000086">
    <property type="entry name" value="NUDIX_hydrolase_dom"/>
</dbReference>
<dbReference type="SUPFAM" id="SSF55811">
    <property type="entry name" value="Nudix"/>
    <property type="match status" value="1"/>
</dbReference>
<evidence type="ECO:0000256" key="1">
    <source>
        <dbReference type="ARBA" id="ARBA00022801"/>
    </source>
</evidence>
<feature type="domain" description="Nudix hydrolase" evidence="3">
    <location>
        <begin position="25"/>
        <end position="168"/>
    </location>
</feature>
<dbReference type="Pfam" id="PF00293">
    <property type="entry name" value="NUDIX"/>
    <property type="match status" value="1"/>
</dbReference>
<dbReference type="AlphaFoldDB" id="A0A7X2MYL0"/>
<organism evidence="4 5">
    <name type="scientific">Inconstantimicrobium porci</name>
    <dbReference type="NCBI Taxonomy" id="2652291"/>
    <lineage>
        <taxon>Bacteria</taxon>
        <taxon>Bacillati</taxon>
        <taxon>Bacillota</taxon>
        <taxon>Clostridia</taxon>
        <taxon>Eubacteriales</taxon>
        <taxon>Clostridiaceae</taxon>
        <taxon>Inconstantimicrobium</taxon>
    </lineage>
</organism>
<dbReference type="Pfam" id="PF21906">
    <property type="entry name" value="WHD_NrtR"/>
    <property type="match status" value="1"/>
</dbReference>
<dbReference type="InterPro" id="IPR036388">
    <property type="entry name" value="WH-like_DNA-bd_sf"/>
</dbReference>
<accession>A0A7X2MYL0</accession>
<evidence type="ECO:0000259" key="3">
    <source>
        <dbReference type="PROSITE" id="PS51462"/>
    </source>
</evidence>
<evidence type="ECO:0000313" key="4">
    <source>
        <dbReference type="EMBL" id="MSR91492.1"/>
    </source>
</evidence>
<reference evidence="4 5" key="1">
    <citation type="submission" date="2019-08" db="EMBL/GenBank/DDBJ databases">
        <title>In-depth cultivation of the pig gut microbiome towards novel bacterial diversity and tailored functional studies.</title>
        <authorList>
            <person name="Wylensek D."/>
            <person name="Hitch T.C.A."/>
            <person name="Clavel T."/>
        </authorList>
    </citation>
    <scope>NUCLEOTIDE SEQUENCE [LARGE SCALE GENOMIC DNA]</scope>
    <source>
        <strain evidence="4 5">WCA-383-APC-5B</strain>
    </source>
</reference>
<dbReference type="PROSITE" id="PS00893">
    <property type="entry name" value="NUDIX_BOX"/>
    <property type="match status" value="1"/>
</dbReference>
<comment type="caution">
    <text evidence="4">The sequence shown here is derived from an EMBL/GenBank/DDBJ whole genome shotgun (WGS) entry which is preliminary data.</text>
</comment>
<dbReference type="PANTHER" id="PTHR43736">
    <property type="entry name" value="ADP-RIBOSE PYROPHOSPHATASE"/>
    <property type="match status" value="1"/>
</dbReference>
<dbReference type="EMBL" id="VULX01000011">
    <property type="protein sequence ID" value="MSR91492.1"/>
    <property type="molecule type" value="Genomic_DNA"/>
</dbReference>
<dbReference type="Gene3D" id="1.10.10.10">
    <property type="entry name" value="Winged helix-like DNA-binding domain superfamily/Winged helix DNA-binding domain"/>
    <property type="match status" value="1"/>
</dbReference>
<protein>
    <submittedName>
        <fullName evidence="4">NUDIX hydrolase</fullName>
    </submittedName>
</protein>
<dbReference type="InterPro" id="IPR054105">
    <property type="entry name" value="WHD_NrtR"/>
</dbReference>
<dbReference type="Gene3D" id="3.90.79.10">
    <property type="entry name" value="Nucleoside Triphosphate Pyrophosphohydrolase"/>
    <property type="match status" value="1"/>
</dbReference>
<dbReference type="InterPro" id="IPR020476">
    <property type="entry name" value="Nudix_hydrolase"/>
</dbReference>
<dbReference type="PANTHER" id="PTHR43736:SF4">
    <property type="entry name" value="SLR1690 PROTEIN"/>
    <property type="match status" value="1"/>
</dbReference>
<dbReference type="Proteomes" id="UP000460287">
    <property type="component" value="Unassembled WGS sequence"/>
</dbReference>
<dbReference type="PROSITE" id="PS51462">
    <property type="entry name" value="NUDIX"/>
    <property type="match status" value="1"/>
</dbReference>
<dbReference type="RefSeq" id="WP_154531383.1">
    <property type="nucleotide sequence ID" value="NZ_JAXFSD010000138.1"/>
</dbReference>
<dbReference type="GO" id="GO:0016787">
    <property type="term" value="F:hydrolase activity"/>
    <property type="evidence" value="ECO:0007669"/>
    <property type="project" value="UniProtKB-KW"/>
</dbReference>
<evidence type="ECO:0000313" key="5">
    <source>
        <dbReference type="Proteomes" id="UP000460287"/>
    </source>
</evidence>